<feature type="transmembrane region" description="Helical" evidence="8">
    <location>
        <begin position="126"/>
        <end position="151"/>
    </location>
</feature>
<name>A0A7Z0D4K4_9MICO</name>
<dbReference type="RefSeq" id="WP_179429074.1">
    <property type="nucleotide sequence ID" value="NZ_JACBZP010000001.1"/>
</dbReference>
<evidence type="ECO:0000256" key="5">
    <source>
        <dbReference type="ARBA" id="ARBA00022692"/>
    </source>
</evidence>
<comment type="similarity">
    <text evidence="2 8">Belongs to the 4-toluene sulfonate uptake permease (TSUP) (TC 2.A.102) family.</text>
</comment>
<evidence type="ECO:0000256" key="3">
    <source>
        <dbReference type="ARBA" id="ARBA00022448"/>
    </source>
</evidence>
<dbReference type="Pfam" id="PF01925">
    <property type="entry name" value="TauE"/>
    <property type="match status" value="1"/>
</dbReference>
<feature type="transmembrane region" description="Helical" evidence="8">
    <location>
        <begin position="94"/>
        <end position="114"/>
    </location>
</feature>
<evidence type="ECO:0000256" key="8">
    <source>
        <dbReference type="RuleBase" id="RU363041"/>
    </source>
</evidence>
<dbReference type="InterPro" id="IPR002781">
    <property type="entry name" value="TM_pro_TauE-like"/>
</dbReference>
<sequence>MTAVGVSLIMLIAACVQRVAGMGFSLVAVPLLLWILGPVNSVTLVNIASGMTSLVIIGTTFRDISWQHVLRLAIPALVITVPSAYILTIASSPWIELLVGILLLACCCAMSFNLRIRLHRSVAVESVSGFISGFMNTTAGVAGPAVSAYAFSAGWPHRMFVATLQPYFLLVDAGAVAAKYSMFNASGHHSPGAVVAIPALIGCVAGLIVGRQVAMCLSSRTSRRVVVAIAVLGSLVTTGRALVALTT</sequence>
<feature type="transmembrane region" description="Helical" evidence="8">
    <location>
        <begin position="69"/>
        <end position="88"/>
    </location>
</feature>
<comment type="caution">
    <text evidence="9">The sequence shown here is derived from an EMBL/GenBank/DDBJ whole genome shotgun (WGS) entry which is preliminary data.</text>
</comment>
<keyword evidence="4 8" id="KW-1003">Cell membrane</keyword>
<dbReference type="PANTHER" id="PTHR30269">
    <property type="entry name" value="TRANSMEMBRANE PROTEIN YFCA"/>
    <property type="match status" value="1"/>
</dbReference>
<dbReference type="InterPro" id="IPR052017">
    <property type="entry name" value="TSUP"/>
</dbReference>
<keyword evidence="6 8" id="KW-1133">Transmembrane helix</keyword>
<dbReference type="AlphaFoldDB" id="A0A7Z0D4K4"/>
<evidence type="ECO:0000256" key="2">
    <source>
        <dbReference type="ARBA" id="ARBA00009142"/>
    </source>
</evidence>
<evidence type="ECO:0000313" key="9">
    <source>
        <dbReference type="EMBL" id="NYI68777.1"/>
    </source>
</evidence>
<keyword evidence="10" id="KW-1185">Reference proteome</keyword>
<proteinExistence type="inferred from homology"/>
<organism evidence="9 10">
    <name type="scientific">Spelaeicoccus albus</name>
    <dbReference type="NCBI Taxonomy" id="1280376"/>
    <lineage>
        <taxon>Bacteria</taxon>
        <taxon>Bacillati</taxon>
        <taxon>Actinomycetota</taxon>
        <taxon>Actinomycetes</taxon>
        <taxon>Micrococcales</taxon>
        <taxon>Brevibacteriaceae</taxon>
        <taxon>Spelaeicoccus</taxon>
    </lineage>
</organism>
<evidence type="ECO:0000313" key="10">
    <source>
        <dbReference type="Proteomes" id="UP000539111"/>
    </source>
</evidence>
<keyword evidence="7 8" id="KW-0472">Membrane</keyword>
<comment type="subcellular location">
    <subcellularLocation>
        <location evidence="1 8">Cell membrane</location>
        <topology evidence="1 8">Multi-pass membrane protein</topology>
    </subcellularLocation>
</comment>
<dbReference type="Proteomes" id="UP000539111">
    <property type="component" value="Unassembled WGS sequence"/>
</dbReference>
<evidence type="ECO:0000256" key="7">
    <source>
        <dbReference type="ARBA" id="ARBA00023136"/>
    </source>
</evidence>
<keyword evidence="3" id="KW-0813">Transport</keyword>
<keyword evidence="5 8" id="KW-0812">Transmembrane</keyword>
<protein>
    <recommendedName>
        <fullName evidence="8">Probable membrane transporter protein</fullName>
    </recommendedName>
</protein>
<evidence type="ECO:0000256" key="6">
    <source>
        <dbReference type="ARBA" id="ARBA00022989"/>
    </source>
</evidence>
<dbReference type="PANTHER" id="PTHR30269:SF37">
    <property type="entry name" value="MEMBRANE TRANSPORTER PROTEIN"/>
    <property type="match status" value="1"/>
</dbReference>
<dbReference type="GO" id="GO:0005886">
    <property type="term" value="C:plasma membrane"/>
    <property type="evidence" value="ECO:0007669"/>
    <property type="project" value="UniProtKB-SubCell"/>
</dbReference>
<reference evidence="9 10" key="1">
    <citation type="submission" date="2020-07" db="EMBL/GenBank/DDBJ databases">
        <title>Sequencing the genomes of 1000 actinobacteria strains.</title>
        <authorList>
            <person name="Klenk H.-P."/>
        </authorList>
    </citation>
    <scope>NUCLEOTIDE SEQUENCE [LARGE SCALE GENOMIC DNA]</scope>
    <source>
        <strain evidence="9 10">DSM 26341</strain>
    </source>
</reference>
<dbReference type="EMBL" id="JACBZP010000001">
    <property type="protein sequence ID" value="NYI68777.1"/>
    <property type="molecule type" value="Genomic_DNA"/>
</dbReference>
<feature type="transmembrane region" description="Helical" evidence="8">
    <location>
        <begin position="31"/>
        <end position="57"/>
    </location>
</feature>
<gene>
    <name evidence="9" type="ORF">BJY26_003083</name>
</gene>
<evidence type="ECO:0000256" key="1">
    <source>
        <dbReference type="ARBA" id="ARBA00004651"/>
    </source>
</evidence>
<accession>A0A7Z0D4K4</accession>
<feature type="transmembrane region" description="Helical" evidence="8">
    <location>
        <begin position="192"/>
        <end position="213"/>
    </location>
</feature>
<feature type="transmembrane region" description="Helical" evidence="8">
    <location>
        <begin position="225"/>
        <end position="245"/>
    </location>
</feature>
<evidence type="ECO:0000256" key="4">
    <source>
        <dbReference type="ARBA" id="ARBA00022475"/>
    </source>
</evidence>